<reference evidence="1 2" key="1">
    <citation type="journal article" date="2014" name="Genome Announc.">
        <title>Genome Sequence of Bacillus simplex Strain P558, Isolated from a Human Fecal Sample.</title>
        <authorList>
            <person name="Croce O."/>
            <person name="Hugon P."/>
            <person name="Lagier J.C."/>
            <person name="Bibi F."/>
            <person name="Robert C."/>
            <person name="Azhar E.I."/>
            <person name="Raoult D."/>
            <person name="Fournier P.E."/>
        </authorList>
    </citation>
    <scope>NUCLEOTIDE SEQUENCE [LARGE SCALE GENOMIC DNA]</scope>
    <source>
        <strain evidence="1 2">P558</strain>
    </source>
</reference>
<accession>A0AAN2PJX0</accession>
<evidence type="ECO:0000313" key="1">
    <source>
        <dbReference type="EMBL" id="CEG34020.1"/>
    </source>
</evidence>
<keyword evidence="2" id="KW-1185">Reference proteome</keyword>
<sequence length="67" mass="7737">MHKSGAYCGPANKGCGFIIEEKRSQAVYEKMKWQDLVKHYIFINLGETLVKLGFQLKMRSVLRTNCK</sequence>
<gene>
    <name evidence="1" type="ORF">BN1180_04211</name>
</gene>
<protein>
    <submittedName>
        <fullName evidence="1">Uncharacterized protein</fullName>
    </submittedName>
</protein>
<organism evidence="1 2">
    <name type="scientific">Peribacillus simplex</name>
    <dbReference type="NCBI Taxonomy" id="1478"/>
    <lineage>
        <taxon>Bacteria</taxon>
        <taxon>Bacillati</taxon>
        <taxon>Bacillota</taxon>
        <taxon>Bacilli</taxon>
        <taxon>Bacillales</taxon>
        <taxon>Bacillaceae</taxon>
        <taxon>Peribacillus</taxon>
    </lineage>
</organism>
<evidence type="ECO:0000313" key="2">
    <source>
        <dbReference type="Proteomes" id="UP000182110"/>
    </source>
</evidence>
<proteinExistence type="predicted"/>
<dbReference type="EMBL" id="CCXW01000001">
    <property type="protein sequence ID" value="CEG34020.1"/>
    <property type="molecule type" value="Genomic_DNA"/>
</dbReference>
<dbReference type="AlphaFoldDB" id="A0AAN2PJX0"/>
<dbReference type="Proteomes" id="UP000182110">
    <property type="component" value="Unassembled WGS sequence"/>
</dbReference>
<name>A0AAN2PJX0_9BACI</name>
<comment type="caution">
    <text evidence="1">The sequence shown here is derived from an EMBL/GenBank/DDBJ whole genome shotgun (WGS) entry which is preliminary data.</text>
</comment>